<dbReference type="InterPro" id="IPR009875">
    <property type="entry name" value="PilZ_domain"/>
</dbReference>
<evidence type="ECO:0000259" key="1">
    <source>
        <dbReference type="Pfam" id="PF07238"/>
    </source>
</evidence>
<sequence>MTVKAKLQERLGTEPRPLTRRVDRQTARGEIIVQSAHGHSAAARLNDISIYGCNILAEADWMRCGMFVSIRLSADRSIQAIVRWIRDGSCGVEFLRAIPGAEADALAAHGA</sequence>
<dbReference type="RefSeq" id="WP_100866063.1">
    <property type="nucleotide sequence ID" value="NZ_PHUF01000002.1"/>
</dbReference>
<keyword evidence="3" id="KW-1185">Reference proteome</keyword>
<accession>A0A2N0I399</accession>
<organism evidence="2 3">
    <name type="scientific">Novosphingobium kunmingense</name>
    <dbReference type="NCBI Taxonomy" id="1211806"/>
    <lineage>
        <taxon>Bacteria</taxon>
        <taxon>Pseudomonadati</taxon>
        <taxon>Pseudomonadota</taxon>
        <taxon>Alphaproteobacteria</taxon>
        <taxon>Sphingomonadales</taxon>
        <taxon>Sphingomonadaceae</taxon>
        <taxon>Novosphingobium</taxon>
    </lineage>
</organism>
<dbReference type="GO" id="GO:0035438">
    <property type="term" value="F:cyclic-di-GMP binding"/>
    <property type="evidence" value="ECO:0007669"/>
    <property type="project" value="InterPro"/>
</dbReference>
<dbReference type="Pfam" id="PF07238">
    <property type="entry name" value="PilZ"/>
    <property type="match status" value="1"/>
</dbReference>
<proteinExistence type="predicted"/>
<reference evidence="2 3" key="1">
    <citation type="submission" date="2017-11" db="EMBL/GenBank/DDBJ databases">
        <title>Genomic Encyclopedia of Type Strains, Phase III (KMG-III): the genomes of soil and plant-associated and newly described type strains.</title>
        <authorList>
            <person name="Whitman W."/>
        </authorList>
    </citation>
    <scope>NUCLEOTIDE SEQUENCE [LARGE SCALE GENOMIC DNA]</scope>
    <source>
        <strain evidence="2 3">CGMCC 1.12274</strain>
    </source>
</reference>
<evidence type="ECO:0000313" key="2">
    <source>
        <dbReference type="EMBL" id="PKB25640.1"/>
    </source>
</evidence>
<dbReference type="SUPFAM" id="SSF141371">
    <property type="entry name" value="PilZ domain-like"/>
    <property type="match status" value="1"/>
</dbReference>
<protein>
    <submittedName>
        <fullName evidence="2">PilZ domain-containing protein</fullName>
    </submittedName>
</protein>
<dbReference type="EMBL" id="PHUF01000002">
    <property type="protein sequence ID" value="PKB25640.1"/>
    <property type="molecule type" value="Genomic_DNA"/>
</dbReference>
<evidence type="ECO:0000313" key="3">
    <source>
        <dbReference type="Proteomes" id="UP000232587"/>
    </source>
</evidence>
<feature type="domain" description="PilZ" evidence="1">
    <location>
        <begin position="24"/>
        <end position="105"/>
    </location>
</feature>
<dbReference type="Proteomes" id="UP000232587">
    <property type="component" value="Unassembled WGS sequence"/>
</dbReference>
<comment type="caution">
    <text evidence="2">The sequence shown here is derived from an EMBL/GenBank/DDBJ whole genome shotgun (WGS) entry which is preliminary data.</text>
</comment>
<dbReference type="OrthoDB" id="7509855at2"/>
<dbReference type="AlphaFoldDB" id="A0A2N0I399"/>
<name>A0A2N0I399_9SPHN</name>
<gene>
    <name evidence="2" type="ORF">B0I00_0844</name>
</gene>